<accession>A0ABP9TJ13</accession>
<protein>
    <submittedName>
        <fullName evidence="3">Uncharacterized protein</fullName>
    </submittedName>
</protein>
<keyword evidence="2" id="KW-0812">Transmembrane</keyword>
<feature type="transmembrane region" description="Helical" evidence="2">
    <location>
        <begin position="37"/>
        <end position="57"/>
    </location>
</feature>
<dbReference type="Proteomes" id="UP001501257">
    <property type="component" value="Unassembled WGS sequence"/>
</dbReference>
<evidence type="ECO:0000313" key="3">
    <source>
        <dbReference type="EMBL" id="GAA5226774.1"/>
    </source>
</evidence>
<keyword evidence="2" id="KW-1133">Transmembrane helix</keyword>
<feature type="compositionally biased region" description="Polar residues" evidence="1">
    <location>
        <begin position="150"/>
        <end position="161"/>
    </location>
</feature>
<feature type="region of interest" description="Disordered" evidence="1">
    <location>
        <begin position="143"/>
        <end position="173"/>
    </location>
</feature>
<keyword evidence="4" id="KW-1185">Reference proteome</keyword>
<keyword evidence="2" id="KW-0472">Membrane</keyword>
<name>A0ABP9TJ13_9MICC</name>
<sequence length="208" mass="22293">MKTEPRFSAARRAQTRFALVDEISSAQTTKPKHRKPIVLSAAGALVFAVTGSAYYIASKPVEDKREIHCYYNADLKASQNVPGKAQGDPGYLLGPFMATGYEVKPGESDQVDDAIALCGQYWDMGMMDPEGITSHLVPEGFTQPLPAQPGSGTHTDENGQPFTPAEETGIGPGHYVPELNSCVVDDTVAVIPGDENVCAKLQIPSLQK</sequence>
<evidence type="ECO:0000256" key="1">
    <source>
        <dbReference type="SAM" id="MobiDB-lite"/>
    </source>
</evidence>
<proteinExistence type="predicted"/>
<reference evidence="4" key="1">
    <citation type="journal article" date="2019" name="Int. J. Syst. Evol. Microbiol.">
        <title>The Global Catalogue of Microorganisms (GCM) 10K type strain sequencing project: providing services to taxonomists for standard genome sequencing and annotation.</title>
        <authorList>
            <consortium name="The Broad Institute Genomics Platform"/>
            <consortium name="The Broad Institute Genome Sequencing Center for Infectious Disease"/>
            <person name="Wu L."/>
            <person name="Ma J."/>
        </authorList>
    </citation>
    <scope>NUCLEOTIDE SEQUENCE [LARGE SCALE GENOMIC DNA]</scope>
    <source>
        <strain evidence="4">JCM 18952</strain>
    </source>
</reference>
<evidence type="ECO:0000256" key="2">
    <source>
        <dbReference type="SAM" id="Phobius"/>
    </source>
</evidence>
<evidence type="ECO:0000313" key="4">
    <source>
        <dbReference type="Proteomes" id="UP001501257"/>
    </source>
</evidence>
<gene>
    <name evidence="3" type="ORF">GCM10025778_13070</name>
</gene>
<dbReference type="EMBL" id="BAABLK010000022">
    <property type="protein sequence ID" value="GAA5226774.1"/>
    <property type="molecule type" value="Genomic_DNA"/>
</dbReference>
<comment type="caution">
    <text evidence="3">The sequence shown here is derived from an EMBL/GenBank/DDBJ whole genome shotgun (WGS) entry which is preliminary data.</text>
</comment>
<dbReference type="RefSeq" id="WP_210099805.1">
    <property type="nucleotide sequence ID" value="NZ_BAABLK010000022.1"/>
</dbReference>
<organism evidence="3 4">
    <name type="scientific">Paeniglutamicibacter antarcticus</name>
    <dbReference type="NCBI Taxonomy" id="494023"/>
    <lineage>
        <taxon>Bacteria</taxon>
        <taxon>Bacillati</taxon>
        <taxon>Actinomycetota</taxon>
        <taxon>Actinomycetes</taxon>
        <taxon>Micrococcales</taxon>
        <taxon>Micrococcaceae</taxon>
        <taxon>Paeniglutamicibacter</taxon>
    </lineage>
</organism>